<organism evidence="2 3">
    <name type="scientific">Paractinoplanes bogorensis</name>
    <dbReference type="NCBI Taxonomy" id="1610840"/>
    <lineage>
        <taxon>Bacteria</taxon>
        <taxon>Bacillati</taxon>
        <taxon>Actinomycetota</taxon>
        <taxon>Actinomycetes</taxon>
        <taxon>Micromonosporales</taxon>
        <taxon>Micromonosporaceae</taxon>
        <taxon>Paractinoplanes</taxon>
    </lineage>
</organism>
<feature type="region of interest" description="Disordered" evidence="1">
    <location>
        <begin position="40"/>
        <end position="102"/>
    </location>
</feature>
<feature type="compositionally biased region" description="Low complexity" evidence="1">
    <location>
        <begin position="42"/>
        <end position="56"/>
    </location>
</feature>
<name>A0ABS5Z3Y1_9ACTN</name>
<dbReference type="EMBL" id="JAHKKG010000015">
    <property type="protein sequence ID" value="MBU2669648.1"/>
    <property type="molecule type" value="Genomic_DNA"/>
</dbReference>
<dbReference type="Proteomes" id="UP001519654">
    <property type="component" value="Unassembled WGS sequence"/>
</dbReference>
<reference evidence="2 3" key="1">
    <citation type="submission" date="2021-06" db="EMBL/GenBank/DDBJ databases">
        <title>Actinoplanes lichenicola sp. nov., and Actinoplanes ovalisporus sp. nov., isolated from lichen in Thailand.</title>
        <authorList>
            <person name="Saeng-In P."/>
            <person name="Kanchanasin P."/>
            <person name="Yuki M."/>
            <person name="Kudo T."/>
            <person name="Ohkuma M."/>
            <person name="Phongsopitanun W."/>
            <person name="Tanasupawat S."/>
        </authorList>
    </citation>
    <scope>NUCLEOTIDE SEQUENCE [LARGE SCALE GENOMIC DNA]</scope>
    <source>
        <strain evidence="2 3">NBRC 110975</strain>
    </source>
</reference>
<proteinExistence type="predicted"/>
<protein>
    <submittedName>
        <fullName evidence="2">Uncharacterized protein</fullName>
    </submittedName>
</protein>
<evidence type="ECO:0000256" key="1">
    <source>
        <dbReference type="SAM" id="MobiDB-lite"/>
    </source>
</evidence>
<gene>
    <name evidence="2" type="ORF">KOI35_39670</name>
</gene>
<dbReference type="RefSeq" id="WP_215794513.1">
    <property type="nucleotide sequence ID" value="NZ_JAHKKG010000015.1"/>
</dbReference>
<sequence>MATISLRGALLRSLPALLLLLTFAFVAPQPVSVPVLAGVTHSTSPAAPTTAGSTADTPDDLASTDAASARTPGAPVADRTRDLSAQVTAGVSGSRAPPFAIA</sequence>
<comment type="caution">
    <text evidence="2">The sequence shown here is derived from an EMBL/GenBank/DDBJ whole genome shotgun (WGS) entry which is preliminary data.</text>
</comment>
<evidence type="ECO:0000313" key="2">
    <source>
        <dbReference type="EMBL" id="MBU2669648.1"/>
    </source>
</evidence>
<evidence type="ECO:0000313" key="3">
    <source>
        <dbReference type="Proteomes" id="UP001519654"/>
    </source>
</evidence>
<accession>A0ABS5Z3Y1</accession>
<keyword evidence="3" id="KW-1185">Reference proteome</keyword>